<evidence type="ECO:0000313" key="2">
    <source>
        <dbReference type="EMBL" id="GFE53830.1"/>
    </source>
</evidence>
<dbReference type="OrthoDB" id="365616at2759"/>
<protein>
    <submittedName>
        <fullName evidence="2">Membrane skeletal protein</fullName>
    </submittedName>
</protein>
<reference evidence="2" key="1">
    <citation type="submission" date="2019-12" db="EMBL/GenBank/DDBJ databases">
        <title>Genome sequence of Babesia ovis.</title>
        <authorList>
            <person name="Yamagishi J."/>
            <person name="Sevinc F."/>
            <person name="Xuan X."/>
        </authorList>
    </citation>
    <scope>NUCLEOTIDE SEQUENCE</scope>
    <source>
        <strain evidence="2">Selcuk</strain>
    </source>
</reference>
<keyword evidence="3" id="KW-1185">Reference proteome</keyword>
<accession>A0A9W5T9F3</accession>
<dbReference type="Proteomes" id="UP001057455">
    <property type="component" value="Unassembled WGS sequence"/>
</dbReference>
<feature type="region of interest" description="Disordered" evidence="1">
    <location>
        <begin position="623"/>
        <end position="653"/>
    </location>
</feature>
<dbReference type="EMBL" id="BLIY01000008">
    <property type="protein sequence ID" value="GFE53830.1"/>
    <property type="molecule type" value="Genomic_DNA"/>
</dbReference>
<dbReference type="Pfam" id="PF12314">
    <property type="entry name" value="IMCp"/>
    <property type="match status" value="1"/>
</dbReference>
<dbReference type="InterPro" id="IPR022086">
    <property type="entry name" value="IMCp"/>
</dbReference>
<evidence type="ECO:0000313" key="3">
    <source>
        <dbReference type="Proteomes" id="UP001057455"/>
    </source>
</evidence>
<gene>
    <name evidence="2" type="ORF">BaOVIS_012340</name>
</gene>
<dbReference type="AlphaFoldDB" id="A0A9W5T9F3"/>
<feature type="compositionally biased region" description="Polar residues" evidence="1">
    <location>
        <begin position="643"/>
        <end position="653"/>
    </location>
</feature>
<feature type="region of interest" description="Disordered" evidence="1">
    <location>
        <begin position="1"/>
        <end position="36"/>
    </location>
</feature>
<feature type="compositionally biased region" description="Polar residues" evidence="1">
    <location>
        <begin position="568"/>
        <end position="581"/>
    </location>
</feature>
<evidence type="ECO:0000256" key="1">
    <source>
        <dbReference type="SAM" id="MobiDB-lite"/>
    </source>
</evidence>
<comment type="caution">
    <text evidence="2">The sequence shown here is derived from an EMBL/GenBank/DDBJ whole genome shotgun (WGS) entry which is preliminary data.</text>
</comment>
<proteinExistence type="predicted"/>
<sequence length="653" mass="73661">MDSSRSLDINNTNAAADDDQQNMKQDGEEGKAEKTRNSFYECPTAACSIASVNGQQDSDNQFVADISKAYSFEDFEEEQLDVSESTPDDRLCRLKQNNNQSSEGGSVSYSSLQRARGGYFAGSLGTLFQRSAAISERPRSFLSRSVRDRAALEQHTPDLRAIMTPPCTTPNLNVSDLEVEPKMQFKDMETPPVGTVESPVRMARQLPFSPNDASPVTRASASMSPALKDYSRAVECGNTSETSFVHEGYDIIQVPRYRPVEVVDKVVEVPVVHHVDTYVPKKEIQEIESIVKKPYIKYVDKIVEVPEVHYTDKIVEVPEYHEVTKTITKVDVQERVKYVPKVEVKVVPKYVEVPVIKIVDKYEEYEEVEEVIKEVEKVEIVEVPREVVKHVVKPVKKIIEQERIVPVMEHRDVPVEKIRFVPKVETVELVREIPKVIDVPVPYNVPKIEYVDQPYIVPEYRDVQVAVPVRKRVTPIYHYKGEPEIIDVPVHKPYFVIHDHITFKPAAQPFAENIKVVGARPIDLSTLNGEERIDAQNRMQDAIKHHEDCSETSGYRVPVSKSPKMETSGVTTRSFAPASTTRGVELPVSEMTPSMEPRFGAPKTPSEKIDRSKGPIETIIYRSPARTPVSPFSEGGVRDVYPRSNNTTPRAAF</sequence>
<name>A0A9W5T9F3_BABOV</name>
<feature type="compositionally biased region" description="Basic and acidic residues" evidence="1">
    <location>
        <begin position="25"/>
        <end position="36"/>
    </location>
</feature>
<feature type="region of interest" description="Disordered" evidence="1">
    <location>
        <begin position="547"/>
        <end position="581"/>
    </location>
</feature>
<organism evidence="2 3">
    <name type="scientific">Babesia ovis</name>
    <dbReference type="NCBI Taxonomy" id="5869"/>
    <lineage>
        <taxon>Eukaryota</taxon>
        <taxon>Sar</taxon>
        <taxon>Alveolata</taxon>
        <taxon>Apicomplexa</taxon>
        <taxon>Aconoidasida</taxon>
        <taxon>Piroplasmida</taxon>
        <taxon>Babesiidae</taxon>
        <taxon>Babesia</taxon>
    </lineage>
</organism>